<evidence type="ECO:0000256" key="1">
    <source>
        <dbReference type="ARBA" id="ARBA00022670"/>
    </source>
</evidence>
<dbReference type="InterPro" id="IPR011659">
    <property type="entry name" value="WD40"/>
</dbReference>
<dbReference type="Proteomes" id="UP001217500">
    <property type="component" value="Chromosome"/>
</dbReference>
<dbReference type="KEGG" id="gso:PH603_09800"/>
<dbReference type="Pfam" id="PF07676">
    <property type="entry name" value="PD40"/>
    <property type="match status" value="1"/>
</dbReference>
<evidence type="ECO:0000256" key="3">
    <source>
        <dbReference type="ARBA" id="ARBA00022825"/>
    </source>
</evidence>
<dbReference type="SUPFAM" id="SSF82171">
    <property type="entry name" value="DPP6 N-terminal domain-like"/>
    <property type="match status" value="1"/>
</dbReference>
<dbReference type="EMBL" id="CP116805">
    <property type="protein sequence ID" value="WCL52832.1"/>
    <property type="molecule type" value="Genomic_DNA"/>
</dbReference>
<dbReference type="RefSeq" id="WP_289502272.1">
    <property type="nucleotide sequence ID" value="NZ_CP116805.1"/>
</dbReference>
<dbReference type="Pfam" id="PF02897">
    <property type="entry name" value="Peptidase_S9_N"/>
    <property type="match status" value="1"/>
</dbReference>
<dbReference type="GO" id="GO:0004252">
    <property type="term" value="F:serine-type endopeptidase activity"/>
    <property type="evidence" value="ECO:0007669"/>
    <property type="project" value="InterPro"/>
</dbReference>
<evidence type="ECO:0000259" key="5">
    <source>
        <dbReference type="Pfam" id="PF02897"/>
    </source>
</evidence>
<keyword evidence="3" id="KW-0720">Serine protease</keyword>
<evidence type="ECO:0000313" key="7">
    <source>
        <dbReference type="Proteomes" id="UP001217500"/>
    </source>
</evidence>
<dbReference type="PANTHER" id="PTHR42776:SF27">
    <property type="entry name" value="DIPEPTIDYL PEPTIDASE FAMILY MEMBER 6"/>
    <property type="match status" value="1"/>
</dbReference>
<dbReference type="SUPFAM" id="SSF53474">
    <property type="entry name" value="alpha/beta-Hydrolases"/>
    <property type="match status" value="1"/>
</dbReference>
<accession>A0AAF0BKD3</accession>
<feature type="domain" description="Peptidase S9A N-terminal" evidence="5">
    <location>
        <begin position="109"/>
        <end position="374"/>
    </location>
</feature>
<evidence type="ECO:0000256" key="2">
    <source>
        <dbReference type="ARBA" id="ARBA00022801"/>
    </source>
</evidence>
<reference evidence="6" key="1">
    <citation type="submission" date="2023-01" db="EMBL/GenBank/DDBJ databases">
        <title>The genome sequence of Kordiimonadaceae bacterium 6D33.</title>
        <authorList>
            <person name="Liu Y."/>
        </authorList>
    </citation>
    <scope>NUCLEOTIDE SEQUENCE</scope>
    <source>
        <strain evidence="6">6D33</strain>
    </source>
</reference>
<organism evidence="6 7">
    <name type="scientific">Gimibacter soli</name>
    <dbReference type="NCBI Taxonomy" id="3024400"/>
    <lineage>
        <taxon>Bacteria</taxon>
        <taxon>Pseudomonadati</taxon>
        <taxon>Pseudomonadota</taxon>
        <taxon>Alphaproteobacteria</taxon>
        <taxon>Kordiimonadales</taxon>
        <taxon>Temperatibacteraceae</taxon>
        <taxon>Gimibacter</taxon>
    </lineage>
</organism>
<proteinExistence type="predicted"/>
<protein>
    <submittedName>
        <fullName evidence="6">S9 family peptidase</fullName>
    </submittedName>
</protein>
<sequence>MRYLVITAALAGMLAGCDKPDAPKAPDAKPEAPAEVAAPFRTYTAEELFKSTAVVAAAPAGFAFSPDGSKVLMTSDESGAFSVYAVDIASGTQERLTTPEGNSHFADSYFPADGRILFHADKGGDELDHIWVREEDGSVKDLTATENTKASFGGWSADGSAFYVLTNERDPKAFDLYRYAASDYARTLVFQNDDALDVSAMSRDGRWLAFTRPRTSADSDILVADLTAEKPELKLISEHEGNISYGVYAFTPDSAKLIYATDEHGEWNEAWSYDLATGEKAPYIAADWDVSFVDFSATGAYRYSGINEDAVTRVTVENIATGEKIALSGLPAGDLASVRFSKDDSRIAFMVDSAKSPRDLYVADLATGEAKVLTHAMNPAVDPSHLVEPTVVRYASFDGTEIPSILYKPQQASAENKVPAIVFVHGGPGGQTRVGYSGMIQHLVNHGYAVLGANNRGSSGYGKSFFHMDDKRHGEGDLQDIVWGRKYLESLDWVDGDRVAIVGGSYGGFMVAAALAFEPDAFDAGINIFGVTNWVRTLKSIPPWWESFKEALYDEMGDPATDEERHRRISPLFHAANITKPLLVVQGANDPRVLQVESDELVAAVRANGVPVDYLLFPDEGHGFLRKENRVAASERYVTFLDQYLKGKEAAAE</sequence>
<dbReference type="GO" id="GO:0006508">
    <property type="term" value="P:proteolysis"/>
    <property type="evidence" value="ECO:0007669"/>
    <property type="project" value="UniProtKB-KW"/>
</dbReference>
<dbReference type="InterPro" id="IPR029058">
    <property type="entry name" value="AB_hydrolase_fold"/>
</dbReference>
<keyword evidence="2" id="KW-0378">Hydrolase</keyword>
<dbReference type="InterPro" id="IPR001375">
    <property type="entry name" value="Peptidase_S9_cat"/>
</dbReference>
<dbReference type="PANTHER" id="PTHR42776">
    <property type="entry name" value="SERINE PEPTIDASE S9 FAMILY MEMBER"/>
    <property type="match status" value="1"/>
</dbReference>
<dbReference type="Gene3D" id="3.40.50.1820">
    <property type="entry name" value="alpha/beta hydrolase"/>
    <property type="match status" value="1"/>
</dbReference>
<dbReference type="InterPro" id="IPR011042">
    <property type="entry name" value="6-blade_b-propeller_TolB-like"/>
</dbReference>
<dbReference type="InterPro" id="IPR023302">
    <property type="entry name" value="Pept_S9A_N"/>
</dbReference>
<keyword evidence="7" id="KW-1185">Reference proteome</keyword>
<keyword evidence="1" id="KW-0645">Protease</keyword>
<dbReference type="PRINTS" id="PR00862">
    <property type="entry name" value="PROLIGOPTASE"/>
</dbReference>
<gene>
    <name evidence="6" type="ORF">PH603_09800</name>
</gene>
<dbReference type="InterPro" id="IPR002470">
    <property type="entry name" value="Peptidase_S9A"/>
</dbReference>
<dbReference type="AlphaFoldDB" id="A0AAF0BKD3"/>
<name>A0AAF0BKD3_9PROT</name>
<dbReference type="Pfam" id="PF00326">
    <property type="entry name" value="Peptidase_S9"/>
    <property type="match status" value="1"/>
</dbReference>
<feature type="domain" description="Peptidase S9 prolyl oligopeptidase catalytic" evidence="4">
    <location>
        <begin position="437"/>
        <end position="647"/>
    </location>
</feature>
<dbReference type="Gene3D" id="2.120.10.30">
    <property type="entry name" value="TolB, C-terminal domain"/>
    <property type="match status" value="2"/>
</dbReference>
<dbReference type="PROSITE" id="PS51257">
    <property type="entry name" value="PROKAR_LIPOPROTEIN"/>
    <property type="match status" value="1"/>
</dbReference>
<evidence type="ECO:0000259" key="4">
    <source>
        <dbReference type="Pfam" id="PF00326"/>
    </source>
</evidence>
<evidence type="ECO:0000313" key="6">
    <source>
        <dbReference type="EMBL" id="WCL52832.1"/>
    </source>
</evidence>